<dbReference type="InterPro" id="IPR050904">
    <property type="entry name" value="Adhesion/Biosynth-related"/>
</dbReference>
<dbReference type="SUPFAM" id="SSF82153">
    <property type="entry name" value="FAS1 domain"/>
    <property type="match status" value="1"/>
</dbReference>
<dbReference type="PANTHER" id="PTHR10900">
    <property type="entry name" value="PERIOSTIN-RELATED"/>
    <property type="match status" value="1"/>
</dbReference>
<accession>A0AA96WER2</accession>
<dbReference type="InterPro" id="IPR000782">
    <property type="entry name" value="FAS1_domain"/>
</dbReference>
<reference evidence="4" key="1">
    <citation type="submission" date="2020-05" db="EMBL/GenBank/DDBJ databases">
        <authorList>
            <person name="Zhu T."/>
            <person name="Keshari N."/>
            <person name="Lu X."/>
        </authorList>
    </citation>
    <scope>NUCLEOTIDE SEQUENCE</scope>
    <source>
        <strain evidence="4">NK1-12</strain>
    </source>
</reference>
<dbReference type="GO" id="GO:0005615">
    <property type="term" value="C:extracellular space"/>
    <property type="evidence" value="ECO:0007669"/>
    <property type="project" value="TreeGrafter"/>
</dbReference>
<organism evidence="4">
    <name type="scientific">Leptolyngbya sp. NK1-12</name>
    <dbReference type="NCBI Taxonomy" id="2547451"/>
    <lineage>
        <taxon>Bacteria</taxon>
        <taxon>Bacillati</taxon>
        <taxon>Cyanobacteriota</taxon>
        <taxon>Cyanophyceae</taxon>
        <taxon>Leptolyngbyales</taxon>
        <taxon>Leptolyngbyaceae</taxon>
        <taxon>Leptolyngbya group</taxon>
        <taxon>Leptolyngbya</taxon>
    </lineage>
</organism>
<gene>
    <name evidence="4" type="ORF">HJG54_13770</name>
</gene>
<feature type="region of interest" description="Disordered" evidence="1">
    <location>
        <begin position="32"/>
        <end position="63"/>
    </location>
</feature>
<proteinExistence type="predicted"/>
<protein>
    <submittedName>
        <fullName evidence="4">Fasciclin domain-containing protein</fullName>
    </submittedName>
</protein>
<keyword evidence="2" id="KW-0732">Signal</keyword>
<dbReference type="PANTHER" id="PTHR10900:SF77">
    <property type="entry name" value="FI19380P1"/>
    <property type="match status" value="1"/>
</dbReference>
<feature type="compositionally biased region" description="Low complexity" evidence="1">
    <location>
        <begin position="37"/>
        <end position="62"/>
    </location>
</feature>
<dbReference type="AlphaFoldDB" id="A0AA96WER2"/>
<dbReference type="SMART" id="SM00554">
    <property type="entry name" value="FAS1"/>
    <property type="match status" value="1"/>
</dbReference>
<dbReference type="RefSeq" id="WP_316435569.1">
    <property type="nucleotide sequence ID" value="NZ_CP053586.1"/>
</dbReference>
<dbReference type="Pfam" id="PF02469">
    <property type="entry name" value="Fasciclin"/>
    <property type="match status" value="1"/>
</dbReference>
<dbReference type="PROSITE" id="PS50213">
    <property type="entry name" value="FAS1"/>
    <property type="match status" value="1"/>
</dbReference>
<feature type="signal peptide" evidence="2">
    <location>
        <begin position="1"/>
        <end position="25"/>
    </location>
</feature>
<evidence type="ECO:0000256" key="2">
    <source>
        <dbReference type="SAM" id="SignalP"/>
    </source>
</evidence>
<dbReference type="FunFam" id="2.30.180.10:FF:000014">
    <property type="entry name" value="Stabilin 1"/>
    <property type="match status" value="1"/>
</dbReference>
<evidence type="ECO:0000259" key="3">
    <source>
        <dbReference type="PROSITE" id="PS50213"/>
    </source>
</evidence>
<dbReference type="Gene3D" id="2.30.180.10">
    <property type="entry name" value="FAS1 domain"/>
    <property type="match status" value="1"/>
</dbReference>
<evidence type="ECO:0000313" key="4">
    <source>
        <dbReference type="EMBL" id="WNZ23818.1"/>
    </source>
</evidence>
<dbReference type="InterPro" id="IPR036378">
    <property type="entry name" value="FAS1_dom_sf"/>
</dbReference>
<dbReference type="PROSITE" id="PS51257">
    <property type="entry name" value="PROKAR_LIPOPROTEIN"/>
    <property type="match status" value="1"/>
</dbReference>
<sequence>MLQRNRVFKKFLLSAAGLGVFATLAACNQPQTTSEVAPAPDTTQAPTTEAPTTTQAPQTTTTDGTVAEVISDNDSFSILEEAIGEAGLESTLAQAGPYTIFAPTDEAFRALPPETLEALRQPENRDKLQQILSYHVVPNSLTSADITPGEVETVAGAPVNIATDAGQVTVGGATVTEPDIQASNGVVHGIDQVLLPPDLQL</sequence>
<feature type="chain" id="PRO_5041744462" evidence="2">
    <location>
        <begin position="26"/>
        <end position="201"/>
    </location>
</feature>
<dbReference type="EMBL" id="CP053586">
    <property type="protein sequence ID" value="WNZ23818.1"/>
    <property type="molecule type" value="Genomic_DNA"/>
</dbReference>
<evidence type="ECO:0000256" key="1">
    <source>
        <dbReference type="SAM" id="MobiDB-lite"/>
    </source>
</evidence>
<feature type="domain" description="FAS1" evidence="3">
    <location>
        <begin position="63"/>
        <end position="194"/>
    </location>
</feature>
<name>A0AA96WER2_9CYAN</name>